<accession>A0AAD9PDN4</accession>
<evidence type="ECO:0000256" key="7">
    <source>
        <dbReference type="SAM" id="Phobius"/>
    </source>
</evidence>
<keyword evidence="6 7" id="KW-0472">Membrane</keyword>
<feature type="transmembrane region" description="Helical" evidence="7">
    <location>
        <begin position="599"/>
        <end position="617"/>
    </location>
</feature>
<reference evidence="10" key="1">
    <citation type="journal article" date="2023" name="Mol. Biol. Evol.">
        <title>Third-Generation Sequencing Reveals the Adaptive Role of the Epigenome in Three Deep-Sea Polychaetes.</title>
        <authorList>
            <person name="Perez M."/>
            <person name="Aroh O."/>
            <person name="Sun Y."/>
            <person name="Lan Y."/>
            <person name="Juniper S.K."/>
            <person name="Young C.R."/>
            <person name="Angers B."/>
            <person name="Qian P.Y."/>
        </authorList>
    </citation>
    <scope>NUCLEOTIDE SEQUENCE</scope>
    <source>
        <strain evidence="10">R07B-5</strain>
    </source>
</reference>
<dbReference type="InterPro" id="IPR021910">
    <property type="entry name" value="NGX6/PGAP6/MYMK"/>
</dbReference>
<organism evidence="10 11">
    <name type="scientific">Ridgeia piscesae</name>
    <name type="common">Tubeworm</name>
    <dbReference type="NCBI Taxonomy" id="27915"/>
    <lineage>
        <taxon>Eukaryota</taxon>
        <taxon>Metazoa</taxon>
        <taxon>Spiralia</taxon>
        <taxon>Lophotrochozoa</taxon>
        <taxon>Annelida</taxon>
        <taxon>Polychaeta</taxon>
        <taxon>Sedentaria</taxon>
        <taxon>Canalipalpata</taxon>
        <taxon>Sabellida</taxon>
        <taxon>Siboglinidae</taxon>
        <taxon>Ridgeia</taxon>
    </lineage>
</organism>
<evidence type="ECO:0000256" key="3">
    <source>
        <dbReference type="ARBA" id="ARBA00022475"/>
    </source>
</evidence>
<keyword evidence="11" id="KW-1185">Reference proteome</keyword>
<evidence type="ECO:0000256" key="4">
    <source>
        <dbReference type="ARBA" id="ARBA00022692"/>
    </source>
</evidence>
<evidence type="ECO:0000256" key="2">
    <source>
        <dbReference type="ARBA" id="ARBA00005542"/>
    </source>
</evidence>
<evidence type="ECO:0000313" key="11">
    <source>
        <dbReference type="Proteomes" id="UP001209878"/>
    </source>
</evidence>
<feature type="transmembrane region" description="Helical" evidence="7">
    <location>
        <begin position="550"/>
        <end position="570"/>
    </location>
</feature>
<protein>
    <recommendedName>
        <fullName evidence="8 9">EGF-like domain-containing protein</fullName>
    </recommendedName>
</protein>
<keyword evidence="3" id="KW-1003">Cell membrane</keyword>
<keyword evidence="4 7" id="KW-0812">Transmembrane</keyword>
<dbReference type="InterPro" id="IPR000742">
    <property type="entry name" value="EGF"/>
</dbReference>
<feature type="transmembrane region" description="Helical" evidence="7">
    <location>
        <begin position="484"/>
        <end position="506"/>
    </location>
</feature>
<gene>
    <name evidence="10" type="ORF">NP493_24g03006</name>
</gene>
<comment type="caution">
    <text evidence="10">The sequence shown here is derived from an EMBL/GenBank/DDBJ whole genome shotgun (WGS) entry which is preliminary data.</text>
</comment>
<evidence type="ECO:0000256" key="5">
    <source>
        <dbReference type="ARBA" id="ARBA00022989"/>
    </source>
</evidence>
<evidence type="ECO:0000256" key="1">
    <source>
        <dbReference type="ARBA" id="ARBA00004651"/>
    </source>
</evidence>
<dbReference type="Proteomes" id="UP001209878">
    <property type="component" value="Unassembled WGS sequence"/>
</dbReference>
<feature type="transmembrane region" description="Helical" evidence="7">
    <location>
        <begin position="659"/>
        <end position="678"/>
    </location>
</feature>
<feature type="transmembrane region" description="Helical" evidence="7">
    <location>
        <begin position="633"/>
        <end position="653"/>
    </location>
</feature>
<dbReference type="EMBL" id="JAODUO010000024">
    <property type="protein sequence ID" value="KAK2192720.1"/>
    <property type="molecule type" value="Genomic_DNA"/>
</dbReference>
<evidence type="ECO:0000313" key="10">
    <source>
        <dbReference type="EMBL" id="KAK2192720.1"/>
    </source>
</evidence>
<evidence type="ECO:0000259" key="8">
    <source>
        <dbReference type="PROSITE" id="PS00022"/>
    </source>
</evidence>
<keyword evidence="5 7" id="KW-1133">Transmembrane helix</keyword>
<evidence type="ECO:0000259" key="9">
    <source>
        <dbReference type="PROSITE" id="PS01186"/>
    </source>
</evidence>
<dbReference type="AlphaFoldDB" id="A0AAD9PDN4"/>
<comment type="subcellular location">
    <subcellularLocation>
        <location evidence="1">Cell membrane</location>
        <topology evidence="1">Multi-pass membrane protein</topology>
    </subcellularLocation>
</comment>
<proteinExistence type="inferred from homology"/>
<dbReference type="PANTHER" id="PTHR14319">
    <property type="entry name" value="FIVE-SPAN TRANSMEMBRANE PROTEIN M83"/>
    <property type="match status" value="1"/>
</dbReference>
<feature type="domain" description="EGF-like" evidence="8 9">
    <location>
        <begin position="464"/>
        <end position="475"/>
    </location>
</feature>
<sequence length="726" mass="81379">MKIAELFVSVKTDKTFYYSVPVRDAVDYRSVTVLESTISPQTVLVTWNFTGLALTSCQHHDIVIHIQHGGYSLLDTDNKTYPANFYLHRTNVEMLTISSNKSHRAVNIANPLSGSWFIAAYLPHIDDRALDCIYLLQLNVTSLVTTDVQQLQANDLVDVTLHQKDTMFKIFSGDTTWKLTIAVSDCVISGSHLDRCPIVMTVRSGALPSNDSDSITVNCTECKCIIYAVNPLVRQWLYVNLKNLKNETLTARLKANIEECGHINHNDTIVNRTHTVNDTYRPDCPPVYNLRRIENPNVRFSVQYSFGPTHEEILLALLNDAVTLLQFNIAPVKDTGGTLTLKTSLQLISEQLGQKVVLHICLRRGAIPIFNGDLRCARQDFIELSSWASRSVVRHFPYPEPGQWFFGLQGWCLPLNESSISKAEPCKQTTISFTLKTSACINLSCANTGKCYLARRGPYLLSTCKCQAGWRGYGCTDGNAVRSIAWQLAYTLLLTLTNLAFIPAIILSIYRRYFVEALVYTANMVFSGLYHACDVNSWSVYHTCVLPYHVLSYCDFFSSILSFVVTLTAMAELPPTATSLVQMINTFFLILAIEWQQHSLVTFLVPSVFCLVIVIVARGHKMFKKQQYSCREWSLLGVGVILSAVGMCLFAFAETHDNYPIVHSIWHICMALSIIFLLPCRKNPTKEESLSEFALSESPMSSDDASLLPADSLAVQSNDIKDDIIL</sequence>
<dbReference type="PROSITE" id="PS01186">
    <property type="entry name" value="EGF_2"/>
    <property type="match status" value="1"/>
</dbReference>
<dbReference type="PANTHER" id="PTHR14319:SF3">
    <property type="entry name" value="TRANSMEMBRANE PROTEIN-LIKE PROTEIN"/>
    <property type="match status" value="1"/>
</dbReference>
<name>A0AAD9PDN4_RIDPI</name>
<evidence type="ECO:0000256" key="6">
    <source>
        <dbReference type="ARBA" id="ARBA00023136"/>
    </source>
</evidence>
<comment type="similarity">
    <text evidence="2">Belongs to the TMEM8 family.</text>
</comment>
<dbReference type="PROSITE" id="PS00022">
    <property type="entry name" value="EGF_1"/>
    <property type="match status" value="1"/>
</dbReference>
<dbReference type="Pfam" id="PF12036">
    <property type="entry name" value="DUF3522"/>
    <property type="match status" value="1"/>
</dbReference>
<dbReference type="GO" id="GO:0005886">
    <property type="term" value="C:plasma membrane"/>
    <property type="evidence" value="ECO:0007669"/>
    <property type="project" value="UniProtKB-SubCell"/>
</dbReference>